<keyword evidence="2" id="KW-1185">Reference proteome</keyword>
<sequence>MLGKHRPQQQLAVIDQSTTIIISRTSKQKSLGPQDQRFPTCPQSPRIRKLLFRRMWINTHNFNTSYAVEMGKHVSKQSRIAYKLVNGLNRTMGKYMDFLSFCLSVTTTNSNQRCNVLISNSSVRYTSSSPADT</sequence>
<comment type="caution">
    <text evidence="1">The sequence shown here is derived from an EMBL/GenBank/DDBJ whole genome shotgun (WGS) entry which is preliminary data.</text>
</comment>
<dbReference type="AlphaFoldDB" id="A0A9P0Q270"/>
<dbReference type="EMBL" id="CAKOFQ010007666">
    <property type="protein sequence ID" value="CAH2006038.1"/>
    <property type="molecule type" value="Genomic_DNA"/>
</dbReference>
<protein>
    <submittedName>
        <fullName evidence="1">Uncharacterized protein</fullName>
    </submittedName>
</protein>
<proteinExistence type="predicted"/>
<evidence type="ECO:0000313" key="1">
    <source>
        <dbReference type="EMBL" id="CAH2006038.1"/>
    </source>
</evidence>
<organism evidence="1 2">
    <name type="scientific">Acanthoscelides obtectus</name>
    <name type="common">Bean weevil</name>
    <name type="synonym">Bruchus obtectus</name>
    <dbReference type="NCBI Taxonomy" id="200917"/>
    <lineage>
        <taxon>Eukaryota</taxon>
        <taxon>Metazoa</taxon>
        <taxon>Ecdysozoa</taxon>
        <taxon>Arthropoda</taxon>
        <taxon>Hexapoda</taxon>
        <taxon>Insecta</taxon>
        <taxon>Pterygota</taxon>
        <taxon>Neoptera</taxon>
        <taxon>Endopterygota</taxon>
        <taxon>Coleoptera</taxon>
        <taxon>Polyphaga</taxon>
        <taxon>Cucujiformia</taxon>
        <taxon>Chrysomeloidea</taxon>
        <taxon>Chrysomelidae</taxon>
        <taxon>Bruchinae</taxon>
        <taxon>Bruchini</taxon>
        <taxon>Acanthoscelides</taxon>
    </lineage>
</organism>
<accession>A0A9P0Q270</accession>
<evidence type="ECO:0000313" key="2">
    <source>
        <dbReference type="Proteomes" id="UP001152888"/>
    </source>
</evidence>
<reference evidence="1" key="1">
    <citation type="submission" date="2022-03" db="EMBL/GenBank/DDBJ databases">
        <authorList>
            <person name="Sayadi A."/>
        </authorList>
    </citation>
    <scope>NUCLEOTIDE SEQUENCE</scope>
</reference>
<dbReference type="Proteomes" id="UP001152888">
    <property type="component" value="Unassembled WGS sequence"/>
</dbReference>
<name>A0A9P0Q270_ACAOB</name>
<gene>
    <name evidence="1" type="ORF">ACAOBT_LOCUS28876</name>
</gene>